<dbReference type="EMBL" id="BAABFA010000007">
    <property type="protein sequence ID" value="GAA4462669.1"/>
    <property type="molecule type" value="Genomic_DNA"/>
</dbReference>
<dbReference type="InterPro" id="IPR026444">
    <property type="entry name" value="Secre_tail"/>
</dbReference>
<reference evidence="4" key="1">
    <citation type="journal article" date="2019" name="Int. J. Syst. Evol. Microbiol.">
        <title>The Global Catalogue of Microorganisms (GCM) 10K type strain sequencing project: providing services to taxonomists for standard genome sequencing and annotation.</title>
        <authorList>
            <consortium name="The Broad Institute Genomics Platform"/>
            <consortium name="The Broad Institute Genome Sequencing Center for Infectious Disease"/>
            <person name="Wu L."/>
            <person name="Ma J."/>
        </authorList>
    </citation>
    <scope>NUCLEOTIDE SEQUENCE [LARGE SCALE GENOMIC DNA]</scope>
    <source>
        <strain evidence="4">JCM 32105</strain>
    </source>
</reference>
<feature type="domain" description="Secretion system C-terminal sorting" evidence="2">
    <location>
        <begin position="258"/>
        <end position="326"/>
    </location>
</feature>
<proteinExistence type="predicted"/>
<feature type="signal peptide" evidence="1">
    <location>
        <begin position="1"/>
        <end position="18"/>
    </location>
</feature>
<sequence>MRALLSIAAIALCSAAHAQFAPQAGVAGSTAIPSSSPLFAGWATSCTVQRGYIDIADPPAGLTSLGDPANATGMSNSSIVSLGDSGVATLTFSGHLYNGSGPDFAVFENGFADPADPSMAFLELAFVEVSSDGVTFFRFPATSNTPVSPQVPGSGVYMDASKVHNLAGKYISGYGTPFDLQDLAGTPGLDVNNITHIRLVDVVGSVSGHSSTDKEGQVINDPYPTNFPSGGFDLDAVGAIHLISTGIDIAGPALQAAIFPNPATDKVNIRIAHAMGNTRLTLTSTTGAVLLQAPITGTTAELSIAKYPAGIYYLSISDDNGNTWTGKLARY</sequence>
<keyword evidence="4" id="KW-1185">Reference proteome</keyword>
<gene>
    <name evidence="3" type="ORF">GCM10023093_09730</name>
</gene>
<dbReference type="NCBIfam" id="TIGR04183">
    <property type="entry name" value="Por_Secre_tail"/>
    <property type="match status" value="1"/>
</dbReference>
<keyword evidence="1" id="KW-0732">Signal</keyword>
<evidence type="ECO:0000256" key="1">
    <source>
        <dbReference type="SAM" id="SignalP"/>
    </source>
</evidence>
<dbReference type="Pfam" id="PF18962">
    <property type="entry name" value="Por_Secre_tail"/>
    <property type="match status" value="1"/>
</dbReference>
<evidence type="ECO:0000313" key="4">
    <source>
        <dbReference type="Proteomes" id="UP001500067"/>
    </source>
</evidence>
<evidence type="ECO:0000259" key="2">
    <source>
        <dbReference type="Pfam" id="PF18962"/>
    </source>
</evidence>
<comment type="caution">
    <text evidence="3">The sequence shown here is derived from an EMBL/GenBank/DDBJ whole genome shotgun (WGS) entry which is preliminary data.</text>
</comment>
<dbReference type="RefSeq" id="WP_345079394.1">
    <property type="nucleotide sequence ID" value="NZ_BAABFA010000007.1"/>
</dbReference>
<feature type="chain" id="PRO_5046812483" description="Secretion system C-terminal sorting domain-containing protein" evidence="1">
    <location>
        <begin position="19"/>
        <end position="331"/>
    </location>
</feature>
<evidence type="ECO:0000313" key="3">
    <source>
        <dbReference type="EMBL" id="GAA4462669.1"/>
    </source>
</evidence>
<protein>
    <recommendedName>
        <fullName evidence="2">Secretion system C-terminal sorting domain-containing protein</fullName>
    </recommendedName>
</protein>
<accession>A0ABP8NAD5</accession>
<name>A0ABP8NAD5_9BACT</name>
<dbReference type="Proteomes" id="UP001500067">
    <property type="component" value="Unassembled WGS sequence"/>
</dbReference>
<organism evidence="3 4">
    <name type="scientific">Nemorincola caseinilytica</name>
    <dbReference type="NCBI Taxonomy" id="2054315"/>
    <lineage>
        <taxon>Bacteria</taxon>
        <taxon>Pseudomonadati</taxon>
        <taxon>Bacteroidota</taxon>
        <taxon>Chitinophagia</taxon>
        <taxon>Chitinophagales</taxon>
        <taxon>Chitinophagaceae</taxon>
        <taxon>Nemorincola</taxon>
    </lineage>
</organism>